<gene>
    <name evidence="1" type="ordered locus">Bacsa_3590</name>
</gene>
<dbReference type="HOGENOM" id="CLU_1727712_0_0_10"/>
<evidence type="ECO:0008006" key="3">
    <source>
        <dbReference type="Google" id="ProtNLM"/>
    </source>
</evidence>
<dbReference type="Gene3D" id="3.30.160.250">
    <property type="match status" value="1"/>
</dbReference>
<dbReference type="AlphaFoldDB" id="F0R8C8"/>
<accession>F0R8C8</accession>
<name>F0R8C8_PHOSB</name>
<dbReference type="OrthoDB" id="882061at2"/>
<organism evidence="1 2">
    <name type="scientific">Phocaeicola salanitronis (strain DSM 18170 / JCM 13657 / CCUG 60908 / BL78)</name>
    <name type="common">Bacteroides salanitronis</name>
    <dbReference type="NCBI Taxonomy" id="667015"/>
    <lineage>
        <taxon>Bacteria</taxon>
        <taxon>Pseudomonadati</taxon>
        <taxon>Bacteroidota</taxon>
        <taxon>Bacteroidia</taxon>
        <taxon>Bacteroidales</taxon>
        <taxon>Bacteroidaceae</taxon>
        <taxon>Phocaeicola</taxon>
    </lineage>
</organism>
<protein>
    <recommendedName>
        <fullName evidence="3">HicB family protein</fullName>
    </recommendedName>
</protein>
<dbReference type="STRING" id="667015.Bacsa_3590"/>
<proteinExistence type="predicted"/>
<dbReference type="KEGG" id="bsa:Bacsa_3590"/>
<dbReference type="RefSeq" id="WP_013619467.1">
    <property type="nucleotide sequence ID" value="NC_015164.1"/>
</dbReference>
<dbReference type="InterPro" id="IPR035069">
    <property type="entry name" value="TTHA1013/TTHA0281-like"/>
</dbReference>
<reference evidence="1 2" key="1">
    <citation type="journal article" date="2011" name="Stand. Genomic Sci.">
        <title>Complete genome sequence of Bacteroides salanitronis type strain (BL78).</title>
        <authorList>
            <person name="Gronow S."/>
            <person name="Held B."/>
            <person name="Lucas S."/>
            <person name="Lapidus A."/>
            <person name="Del Rio T.G."/>
            <person name="Nolan M."/>
            <person name="Tice H."/>
            <person name="Deshpande S."/>
            <person name="Cheng J.F."/>
            <person name="Pitluck S."/>
            <person name="Liolios K."/>
            <person name="Pagani I."/>
            <person name="Ivanova N."/>
            <person name="Mavromatis K."/>
            <person name="Pati A."/>
            <person name="Tapia R."/>
            <person name="Han C."/>
            <person name="Goodwin L."/>
            <person name="Chen A."/>
            <person name="Palaniappan K."/>
            <person name="Land M."/>
            <person name="Hauser L."/>
            <person name="Chang Y.J."/>
            <person name="Jeffries C.D."/>
            <person name="Brambilla E.M."/>
            <person name="Rohde M."/>
            <person name="Goker M."/>
            <person name="Detter J.C."/>
            <person name="Woyke T."/>
            <person name="Bristow J."/>
            <person name="Markowitz V."/>
            <person name="Hugenholtz P."/>
            <person name="Kyrpides N.C."/>
            <person name="Klenk H.P."/>
            <person name="Eisen J.A."/>
        </authorList>
    </citation>
    <scope>NUCLEOTIDE SEQUENCE [LARGE SCALE GENOMIC DNA]</scope>
    <source>
        <strain evidence="1 2">DSM 18170</strain>
    </source>
</reference>
<keyword evidence="2" id="KW-1185">Reference proteome</keyword>
<dbReference type="Proteomes" id="UP000007486">
    <property type="component" value="Chromosome"/>
</dbReference>
<evidence type="ECO:0000313" key="2">
    <source>
        <dbReference type="Proteomes" id="UP000007486"/>
    </source>
</evidence>
<evidence type="ECO:0000313" key="1">
    <source>
        <dbReference type="EMBL" id="ADY38112.1"/>
    </source>
</evidence>
<dbReference type="SUPFAM" id="SSF143100">
    <property type="entry name" value="TTHA1013/TTHA0281-like"/>
    <property type="match status" value="1"/>
</dbReference>
<sequence>MFRKAMAFSMQITIFATNLKQMFMPTHSFKAAYNTGESCINLVLGVYIFTEEGIYIAYCPALDISGYGENEQEAKQSFGEVVRQYLDYCIHEHTLTEDLQKHGWKVENIKQHKFKSPDTVAMMKKNPDFKNLIENKEYSKYMENLSIPSFA</sequence>
<dbReference type="eggNOG" id="ENOG502ZMQK">
    <property type="taxonomic scope" value="Bacteria"/>
</dbReference>
<dbReference type="EMBL" id="CP002530">
    <property type="protein sequence ID" value="ADY38112.1"/>
    <property type="molecule type" value="Genomic_DNA"/>
</dbReference>